<organism evidence="1 2">
    <name type="scientific">Plasmodium falciparum FCH/4</name>
    <dbReference type="NCBI Taxonomy" id="1036724"/>
    <lineage>
        <taxon>Eukaryota</taxon>
        <taxon>Sar</taxon>
        <taxon>Alveolata</taxon>
        <taxon>Apicomplexa</taxon>
        <taxon>Aconoidasida</taxon>
        <taxon>Haemosporida</taxon>
        <taxon>Plasmodiidae</taxon>
        <taxon>Plasmodium</taxon>
        <taxon>Plasmodium (Laverania)</taxon>
    </lineage>
</organism>
<reference evidence="1 2" key="1">
    <citation type="submission" date="2013-02" db="EMBL/GenBank/DDBJ databases">
        <title>The Genome Annotation of Plasmodium falciparum FCH/4.</title>
        <authorList>
            <consortium name="The Broad Institute Genome Sequencing Platform"/>
            <consortium name="The Broad Institute Genome Sequencing Center for Infectious Disease"/>
            <person name="Neafsey D."/>
            <person name="Hoffman S."/>
            <person name="Volkman S."/>
            <person name="Rosenthal P."/>
            <person name="Walker B."/>
            <person name="Young S.K."/>
            <person name="Zeng Q."/>
            <person name="Gargeya S."/>
            <person name="Fitzgerald M."/>
            <person name="Haas B."/>
            <person name="Abouelleil A."/>
            <person name="Allen A.W."/>
            <person name="Alvarado L."/>
            <person name="Arachchi H.M."/>
            <person name="Berlin A.M."/>
            <person name="Chapman S.B."/>
            <person name="Gainer-Dewar J."/>
            <person name="Goldberg J."/>
            <person name="Griggs A."/>
            <person name="Gujja S."/>
            <person name="Hansen M."/>
            <person name="Howarth C."/>
            <person name="Imamovic A."/>
            <person name="Ireland A."/>
            <person name="Larimer J."/>
            <person name="McCowan C."/>
            <person name="Murphy C."/>
            <person name="Pearson M."/>
            <person name="Poon T.W."/>
            <person name="Priest M."/>
            <person name="Roberts A."/>
            <person name="Saif S."/>
            <person name="Shea T."/>
            <person name="Sisk P."/>
            <person name="Sykes S."/>
            <person name="Wortman J."/>
            <person name="Nusbaum C."/>
            <person name="Birren B."/>
        </authorList>
    </citation>
    <scope>NUCLEOTIDE SEQUENCE [LARGE SCALE GENOMIC DNA]</scope>
    <source>
        <strain evidence="1 2">FCH/4</strain>
    </source>
</reference>
<dbReference type="EMBL" id="KI927926">
    <property type="protein sequence ID" value="ETW30264.1"/>
    <property type="molecule type" value="Genomic_DNA"/>
</dbReference>
<evidence type="ECO:0000313" key="1">
    <source>
        <dbReference type="EMBL" id="ETW30264.1"/>
    </source>
</evidence>
<accession>A0A024VNE7</accession>
<dbReference type="Proteomes" id="UP000030656">
    <property type="component" value="Unassembled WGS sequence"/>
</dbReference>
<protein>
    <submittedName>
        <fullName evidence="1">Uncharacterized protein</fullName>
    </submittedName>
</protein>
<evidence type="ECO:0000313" key="2">
    <source>
        <dbReference type="Proteomes" id="UP000030656"/>
    </source>
</evidence>
<proteinExistence type="predicted"/>
<reference evidence="1 2" key="2">
    <citation type="submission" date="2013-02" db="EMBL/GenBank/DDBJ databases">
        <title>The Genome Sequence of Plasmodium falciparum FCH/4.</title>
        <authorList>
            <consortium name="The Broad Institute Genome Sequencing Platform"/>
            <consortium name="The Broad Institute Genome Sequencing Center for Infectious Disease"/>
            <person name="Neafsey D."/>
            <person name="Cheeseman I."/>
            <person name="Volkman S."/>
            <person name="Adams J."/>
            <person name="Walker B."/>
            <person name="Young S.K."/>
            <person name="Zeng Q."/>
            <person name="Gargeya S."/>
            <person name="Fitzgerald M."/>
            <person name="Haas B."/>
            <person name="Abouelleil A."/>
            <person name="Alvarado L."/>
            <person name="Arachchi H.M."/>
            <person name="Berlin A.M."/>
            <person name="Chapman S.B."/>
            <person name="Dewar J."/>
            <person name="Goldberg J."/>
            <person name="Griggs A."/>
            <person name="Gujja S."/>
            <person name="Hansen M."/>
            <person name="Howarth C."/>
            <person name="Imamovic A."/>
            <person name="Larimer J."/>
            <person name="McCowan C."/>
            <person name="Murphy C."/>
            <person name="Neiman D."/>
            <person name="Pearson M."/>
            <person name="Priest M."/>
            <person name="Roberts A."/>
            <person name="Saif S."/>
            <person name="Shea T."/>
            <person name="Sisk P."/>
            <person name="Sykes S."/>
            <person name="Wortman J."/>
            <person name="Nusbaum C."/>
            <person name="Birren B."/>
        </authorList>
    </citation>
    <scope>NUCLEOTIDE SEQUENCE [LARGE SCALE GENOMIC DNA]</scope>
    <source>
        <strain evidence="1 2">FCH/4</strain>
    </source>
</reference>
<dbReference type="OrthoDB" id="371299at2759"/>
<sequence>MINKILNNINTLNDIKDDDFSHAENVFNLIEGILIHENSYWKYVNILNELTTLCYEDPVNFRSLLFSKKQKNLEEKENKINQIVDRILIVLEKYEDIRSTFIYSISKLVLINDYNLNIRILHILCNLQNNQEYKYYIYSVFEEIISATILNLKEEKKNICLAHLPKDKFIAGGFSNCIHKVIDSLRNKLNEDALKLLSILTLDKENCIIAYDEGLLKILTEEMNKREEENFDQVPNYMQYTYLIVSQLCNNYIKHCDILINDKMHSQFYFKKIKSIININIQELSTNNSIFANIIMSTLNSMCKYNEKCLYELCNAYHYIDLLLICIKMENGNPYLLSASLDGLLILLSNEEIYKNNINYILNNSNNLKIILPLLFGQKYYNMLNIHNLENNNEDNVVQEYLYKVVEHTLDIVTFFFQKEIDKYTIKVKKQFRNSDVNYYLLTCLEKKNTQIIIKLLKCIYFIPFTDYSLIELHKIFFILHDKSIDINDEWKEIYYYSVMIYMKVLKNEDIKKVIECYNTEQIIISLLRIMNEFLLKDILLQKKTNDVIVNKKNMLELNEEYGTLYNKKDYYMDLNKIIVELLCICSHYKDLRGFLRNNLISTYFIHILTNEDKLYNELKMDYDILIERTWCCNMDNIFKTLMKNNMKKNKKVTLRLLINIADICSGYFYQFKSNCDTNIFHLCDLEEKHWEEKKILQYFYFLNEDDKNDYIYQVNILLHHYMTDLFTILYTFVQNDIFIELKKELQENYFPGVLKYHKLKYEKKIKKWKLKEKQIKQKIKNMNITYKDITYQNYQDGYKEKMNDMYNNSFNNIHHDVSSILNSLNEELAIIKEKKKKLIQKLYNNNFKQTFDISVENQIGTNIEYMFDIPKVIKKKKSLKYLKSSKKNQGEYIDTNNLILSKKEKNYDSEQILMHTGEDMSGNIHTSPNNIKTSINSNNNIYNNSNKYKDGVHNISDYINTNEKANDTIYNNKKNHFSDTSSNIENYSTSSSSTENSVVNKPILDKFSCELLKYNKENIYEHKLNNNHILLFNKRGIFINSNRGEINEAFVLYAILRIFYSIIINNINNEYYLKVKEFLLKDILLQKKTNDVIVNKKNMLELNEEYGTLYNKKDYYMDLNKIIVELLCICSHYKDLRGFLRNNLISTYFIHILTNEDKLYNELKMDYDILIERTWCCNMDNIFKTLMKNNMKKNKKVTLRLLINIADICSGYFYQFKSNCDTNIFHLCDLEEKHWEEKKILQYFYFLNEDDKNDYIYQVNILLHHYMTDLFTILYTFVQNDIFIELKKELQENYFPGVLKYHKLKYEKKIKKWKLKEKQIKQKIKNMNITYKDITYQNYQDGYKEKMNDMYNNSFNNIHHDVSSILNSLNEELAIIKEKKKKLIQKLYNNNFKQTFDISVENQIGTNIEYMFDIPKVIKKKKSLKYLKSSKKNQGEYIDTNNLILRSKEFKKSVEWYFIALGVDKYYLVYIPDNFEENITEDKDIKLIIYSERKYVDLTRICISKINDNLVIFGYINYNNNYISYESYDIFISMNKYFQNNIVSYAQFLSGNTYETRVDLIQDNIIRNNLKHYMNTKNILISTFAYKEVSPSDYMKYKTRREKKKEREEIRNNIEKRQDHYEDTFYSNNISDDFYSHDSLLTYSSNTEKYNNSDDNIQQNCNIQSNDEEFNIFRRNVKSKNKRKLLFFVLTKKHFYIFKFNFKHWIFLSPFIEDEKNDLHLYVESSIDSHDEQINSKDHVIKNDKIYLNNILGITSNNNMVNDENIPFARKCAIRNTIKYNYSCNNTEYTNQQILSTQMSTNSIESQQRQSEIINKSEVYDERERYSNANKLFLKHIHKYDNEYLSQIKFVNNNESIIEIQFKIKNKEEITEKKIKMILFDDYTRELWKRSLAHSLNIQLVSSIIINNINNEYYLKVKEFLLKHHVIKTFLNVLNQCSFYDCNVYAHFFRLYSEILKMNVTAVESMNMLLFYNIFFYYCKLLSRVFINKIRNSEYILSYKEQYFFAELSKLFYYFTQKIIYIQFSQYKEIQKWCCTPWINICFLYLS</sequence>
<name>A0A024VNE7_PLAFA</name>
<gene>
    <name evidence="1" type="ORF">PFFCH_02280</name>
</gene>